<keyword evidence="7" id="KW-0804">Transcription</keyword>
<dbReference type="SUPFAM" id="SSF46689">
    <property type="entry name" value="Homeodomain-like"/>
    <property type="match status" value="1"/>
</dbReference>
<evidence type="ECO:0000256" key="5">
    <source>
        <dbReference type="ARBA" id="ARBA00023125"/>
    </source>
</evidence>
<evidence type="ECO:0000256" key="1">
    <source>
        <dbReference type="ARBA" id="ARBA00004123"/>
    </source>
</evidence>
<feature type="compositionally biased region" description="Polar residues" evidence="10">
    <location>
        <begin position="455"/>
        <end position="467"/>
    </location>
</feature>
<dbReference type="SUPFAM" id="SSF52172">
    <property type="entry name" value="CheY-like"/>
    <property type="match status" value="1"/>
</dbReference>
<reference evidence="14 15" key="2">
    <citation type="submission" date="2025-04" db="UniProtKB">
        <authorList>
            <consortium name="RefSeq"/>
        </authorList>
    </citation>
    <scope>IDENTIFICATION</scope>
    <source>
        <tissue evidence="14 15">Young leaves</tissue>
    </source>
</reference>
<keyword evidence="3" id="KW-0902">Two-component regulatory system</keyword>
<name>A0A8B8JAK6_PHODC</name>
<feature type="domain" description="Response regulatory" evidence="11">
    <location>
        <begin position="63"/>
        <end position="178"/>
    </location>
</feature>
<evidence type="ECO:0000313" key="14">
    <source>
        <dbReference type="RefSeq" id="XP_026664788.2"/>
    </source>
</evidence>
<keyword evidence="4" id="KW-0805">Transcription regulation</keyword>
<evidence type="ECO:0000256" key="9">
    <source>
        <dbReference type="PROSITE-ProRule" id="PRU00169"/>
    </source>
</evidence>
<dbReference type="GO" id="GO:0009736">
    <property type="term" value="P:cytokinin-activated signaling pathway"/>
    <property type="evidence" value="ECO:0007669"/>
    <property type="project" value="InterPro"/>
</dbReference>
<sequence length="613" mass="67870">MEDNGKRKSLRPPSRDSRRPKKSRPPESPSVRGFLRSKSDSWLQAMVAESSNGGQSQFPFGLRVLVVDDDIISLRTVEFLLLRCGYLVTATLNALTALKLLRENRDNYDLVISDVRMPEMDGFGLLEAIRLEMDVPVIMLSADGEVNTVLKGIAYGAVDYLVKPVRLEELRLIWKHVVKKSLHGTKGAHSLGDRNNHEMALEDDLEEEFDDNHEIELEDNHDRELEAGHEQELEDGHTTKVMRKGRERERCSDGSSTQKKPRFVWSLEMHALFLKAVHHLGIDRAVPRKIQDLMNVSGLTRENIASHLQKYRLALKKNGIRMDLQYYGGLGPIGYGGSHPSSLLLPFNQQLDSNVSTLGGLKVACLPPSMNNPDSVHQQFTANPQAGQLRMQQFGYASNPDVVGTSNTQSGFQFPAYHNLPASPNQVDGHMQNSFHNPCSSSGNPGPNSGPQPGLLSNPSMMGTSNAPSGFNSLSCQFLTSPDQVDGSVQNSSYNPCATSGHPGPSSGFQPGCSSNDYHDILENITVAELNAILPMQYEQNKFVDHTGAVMGMQVSGDSVDLQSCPDGEKFKEISNPELTKHLSEHSPSETEFDMDKCDFMDDIDTFFKQFQQ</sequence>
<keyword evidence="8" id="KW-0539">Nucleus</keyword>
<gene>
    <name evidence="14 15" type="primary">LOC103718410</name>
</gene>
<comment type="subcellular location">
    <subcellularLocation>
        <location evidence="1">Nucleus</location>
    </subcellularLocation>
</comment>
<evidence type="ECO:0000313" key="15">
    <source>
        <dbReference type="RefSeq" id="XP_026664789.2"/>
    </source>
</evidence>
<dbReference type="InterPro" id="IPR011006">
    <property type="entry name" value="CheY-like_superfamily"/>
</dbReference>
<dbReference type="InterPro" id="IPR001789">
    <property type="entry name" value="Sig_transdc_resp-reg_receiver"/>
</dbReference>
<feature type="compositionally biased region" description="Polar residues" evidence="10">
    <location>
        <begin position="422"/>
        <end position="436"/>
    </location>
</feature>
<accession>A0A8B8JAK6</accession>
<dbReference type="SMART" id="SM00448">
    <property type="entry name" value="REC"/>
    <property type="match status" value="1"/>
</dbReference>
<keyword evidence="5" id="KW-0238">DNA-binding</keyword>
<dbReference type="AlphaFoldDB" id="A0A8B8JAK6"/>
<dbReference type="InterPro" id="IPR001005">
    <property type="entry name" value="SANT/Myb"/>
</dbReference>
<dbReference type="OrthoDB" id="60033at2759"/>
<feature type="compositionally biased region" description="Low complexity" evidence="10">
    <location>
        <begin position="437"/>
        <end position="454"/>
    </location>
</feature>
<dbReference type="Pfam" id="PF00072">
    <property type="entry name" value="Response_reg"/>
    <property type="match status" value="1"/>
</dbReference>
<evidence type="ECO:0000259" key="11">
    <source>
        <dbReference type="PROSITE" id="PS50110"/>
    </source>
</evidence>
<dbReference type="PANTHER" id="PTHR43874">
    <property type="entry name" value="TWO-COMPONENT RESPONSE REGULATOR"/>
    <property type="match status" value="1"/>
</dbReference>
<organism evidence="13 15">
    <name type="scientific">Phoenix dactylifera</name>
    <name type="common">Date palm</name>
    <dbReference type="NCBI Taxonomy" id="42345"/>
    <lineage>
        <taxon>Eukaryota</taxon>
        <taxon>Viridiplantae</taxon>
        <taxon>Streptophyta</taxon>
        <taxon>Embryophyta</taxon>
        <taxon>Tracheophyta</taxon>
        <taxon>Spermatophyta</taxon>
        <taxon>Magnoliopsida</taxon>
        <taxon>Liliopsida</taxon>
        <taxon>Arecaceae</taxon>
        <taxon>Coryphoideae</taxon>
        <taxon>Phoeniceae</taxon>
        <taxon>Phoenix</taxon>
    </lineage>
</organism>
<dbReference type="KEGG" id="pda:103718410"/>
<dbReference type="Gene3D" id="3.40.50.2300">
    <property type="match status" value="1"/>
</dbReference>
<evidence type="ECO:0000256" key="7">
    <source>
        <dbReference type="ARBA" id="ARBA00023163"/>
    </source>
</evidence>
<dbReference type="InterPro" id="IPR006447">
    <property type="entry name" value="Myb_dom_plants"/>
</dbReference>
<evidence type="ECO:0000256" key="6">
    <source>
        <dbReference type="ARBA" id="ARBA00023159"/>
    </source>
</evidence>
<evidence type="ECO:0000313" key="13">
    <source>
        <dbReference type="Proteomes" id="UP000228380"/>
    </source>
</evidence>
<evidence type="ECO:0000256" key="3">
    <source>
        <dbReference type="ARBA" id="ARBA00023012"/>
    </source>
</evidence>
<dbReference type="PROSITE" id="PS51294">
    <property type="entry name" value="HTH_MYB"/>
    <property type="match status" value="1"/>
</dbReference>
<feature type="region of interest" description="Disordered" evidence="10">
    <location>
        <begin position="227"/>
        <end position="258"/>
    </location>
</feature>
<feature type="modified residue" description="4-aspartylphosphate" evidence="9">
    <location>
        <position position="114"/>
    </location>
</feature>
<evidence type="ECO:0000256" key="10">
    <source>
        <dbReference type="SAM" id="MobiDB-lite"/>
    </source>
</evidence>
<dbReference type="GeneID" id="103718410"/>
<dbReference type="InterPro" id="IPR045279">
    <property type="entry name" value="ARR-like"/>
</dbReference>
<evidence type="ECO:0000256" key="2">
    <source>
        <dbReference type="ARBA" id="ARBA00022553"/>
    </source>
</evidence>
<dbReference type="RefSeq" id="XP_026664788.2">
    <property type="nucleotide sequence ID" value="XM_026808987.2"/>
</dbReference>
<dbReference type="PANTHER" id="PTHR43874:SF19">
    <property type="entry name" value="RESPONSE REGULATOR 23-RELATED"/>
    <property type="match status" value="1"/>
</dbReference>
<keyword evidence="2 9" id="KW-0597">Phosphoprotein</keyword>
<dbReference type="InterPro" id="IPR017930">
    <property type="entry name" value="Myb_dom"/>
</dbReference>
<feature type="domain" description="HTH myb-type" evidence="12">
    <location>
        <begin position="257"/>
        <end position="316"/>
    </location>
</feature>
<feature type="compositionally biased region" description="Basic and acidic residues" evidence="10">
    <location>
        <begin position="227"/>
        <end position="252"/>
    </location>
</feature>
<dbReference type="Pfam" id="PF00249">
    <property type="entry name" value="Myb_DNA-binding"/>
    <property type="match status" value="1"/>
</dbReference>
<reference evidence="13" key="1">
    <citation type="journal article" date="2019" name="Nat. Commun.">
        <title>Genome-wide association mapping of date palm fruit traits.</title>
        <authorList>
            <person name="Hazzouri K.M."/>
            <person name="Gros-Balthazard M."/>
            <person name="Flowers J.M."/>
            <person name="Copetti D."/>
            <person name="Lemansour A."/>
            <person name="Lebrun M."/>
            <person name="Masmoudi K."/>
            <person name="Ferrand S."/>
            <person name="Dhar M.I."/>
            <person name="Fresquez Z.A."/>
            <person name="Rosas U."/>
            <person name="Zhang J."/>
            <person name="Talag J."/>
            <person name="Lee S."/>
            <person name="Kudrna D."/>
            <person name="Powell R.F."/>
            <person name="Leitch I.J."/>
            <person name="Krueger R.R."/>
            <person name="Wing R.A."/>
            <person name="Amiri K.M.A."/>
            <person name="Purugganan M.D."/>
        </authorList>
    </citation>
    <scope>NUCLEOTIDE SEQUENCE [LARGE SCALE GENOMIC DNA]</scope>
    <source>
        <strain evidence="13">cv. Khalas</strain>
    </source>
</reference>
<dbReference type="NCBIfam" id="TIGR01557">
    <property type="entry name" value="myb_SHAQKYF"/>
    <property type="match status" value="1"/>
</dbReference>
<dbReference type="InterPro" id="IPR009057">
    <property type="entry name" value="Homeodomain-like_sf"/>
</dbReference>
<dbReference type="GO" id="GO:0005634">
    <property type="term" value="C:nucleus"/>
    <property type="evidence" value="ECO:0007669"/>
    <property type="project" value="UniProtKB-SubCell"/>
</dbReference>
<dbReference type="CDD" id="cd17584">
    <property type="entry name" value="REC_typeB_ARR-like"/>
    <property type="match status" value="1"/>
</dbReference>
<evidence type="ECO:0000256" key="8">
    <source>
        <dbReference type="ARBA" id="ARBA00023242"/>
    </source>
</evidence>
<dbReference type="Proteomes" id="UP000228380">
    <property type="component" value="Chromosome 1"/>
</dbReference>
<dbReference type="PROSITE" id="PS50110">
    <property type="entry name" value="RESPONSE_REGULATORY"/>
    <property type="match status" value="1"/>
</dbReference>
<feature type="region of interest" description="Disordered" evidence="10">
    <location>
        <begin position="1"/>
        <end position="32"/>
    </location>
</feature>
<dbReference type="RefSeq" id="XP_026664789.2">
    <property type="nucleotide sequence ID" value="XM_026808988.2"/>
</dbReference>
<dbReference type="FunFam" id="1.10.10.60:FF:000007">
    <property type="entry name" value="Two-component response regulator"/>
    <property type="match status" value="1"/>
</dbReference>
<dbReference type="Gene3D" id="1.10.10.60">
    <property type="entry name" value="Homeodomain-like"/>
    <property type="match status" value="1"/>
</dbReference>
<evidence type="ECO:0000256" key="4">
    <source>
        <dbReference type="ARBA" id="ARBA00023015"/>
    </source>
</evidence>
<evidence type="ECO:0000259" key="12">
    <source>
        <dbReference type="PROSITE" id="PS51294"/>
    </source>
</evidence>
<keyword evidence="6" id="KW-0010">Activator</keyword>
<dbReference type="GO" id="GO:0003677">
    <property type="term" value="F:DNA binding"/>
    <property type="evidence" value="ECO:0007669"/>
    <property type="project" value="UniProtKB-KW"/>
</dbReference>
<protein>
    <submittedName>
        <fullName evidence="14 15">Two-component response regulator ARR14-like</fullName>
    </submittedName>
</protein>
<keyword evidence="13" id="KW-1185">Reference proteome</keyword>
<proteinExistence type="predicted"/>
<dbReference type="GO" id="GO:0000160">
    <property type="term" value="P:phosphorelay signal transduction system"/>
    <property type="evidence" value="ECO:0007669"/>
    <property type="project" value="UniProtKB-KW"/>
</dbReference>
<feature type="region of interest" description="Disordered" evidence="10">
    <location>
        <begin position="420"/>
        <end position="467"/>
    </location>
</feature>